<feature type="region of interest" description="Disordered" evidence="1">
    <location>
        <begin position="1"/>
        <end position="25"/>
    </location>
</feature>
<evidence type="ECO:0000313" key="2">
    <source>
        <dbReference type="EMBL" id="KNC28838.1"/>
    </source>
</evidence>
<comment type="caution">
    <text evidence="2">The sequence shown here is derived from an EMBL/GenBank/DDBJ whole genome shotgun (WGS) entry which is preliminary data.</text>
</comment>
<protein>
    <submittedName>
        <fullName evidence="2">Uncharacterized protein</fullName>
    </submittedName>
</protein>
<evidence type="ECO:0000256" key="1">
    <source>
        <dbReference type="SAM" id="MobiDB-lite"/>
    </source>
</evidence>
<dbReference type="EMBL" id="JRES01000741">
    <property type="protein sequence ID" value="KNC28838.1"/>
    <property type="molecule type" value="Genomic_DNA"/>
</dbReference>
<organism evidence="2 3">
    <name type="scientific">Lucilia cuprina</name>
    <name type="common">Green bottle fly</name>
    <name type="synonym">Australian sheep blowfly</name>
    <dbReference type="NCBI Taxonomy" id="7375"/>
    <lineage>
        <taxon>Eukaryota</taxon>
        <taxon>Metazoa</taxon>
        <taxon>Ecdysozoa</taxon>
        <taxon>Arthropoda</taxon>
        <taxon>Hexapoda</taxon>
        <taxon>Insecta</taxon>
        <taxon>Pterygota</taxon>
        <taxon>Neoptera</taxon>
        <taxon>Endopterygota</taxon>
        <taxon>Diptera</taxon>
        <taxon>Brachycera</taxon>
        <taxon>Muscomorpha</taxon>
        <taxon>Oestroidea</taxon>
        <taxon>Calliphoridae</taxon>
        <taxon>Luciliinae</taxon>
        <taxon>Lucilia</taxon>
    </lineage>
</organism>
<keyword evidence="3" id="KW-1185">Reference proteome</keyword>
<accession>A0A0L0C8S3</accession>
<evidence type="ECO:0000313" key="3">
    <source>
        <dbReference type="Proteomes" id="UP000037069"/>
    </source>
</evidence>
<proteinExistence type="predicted"/>
<name>A0A0L0C8S3_LUCCU</name>
<feature type="compositionally biased region" description="Acidic residues" evidence="1">
    <location>
        <begin position="9"/>
        <end position="25"/>
    </location>
</feature>
<reference evidence="2 3" key="1">
    <citation type="journal article" date="2015" name="Nat. Commun.">
        <title>Lucilia cuprina genome unlocks parasitic fly biology to underpin future interventions.</title>
        <authorList>
            <person name="Anstead C.A."/>
            <person name="Korhonen P.K."/>
            <person name="Young N.D."/>
            <person name="Hall R.S."/>
            <person name="Jex A.R."/>
            <person name="Murali S.C."/>
            <person name="Hughes D.S."/>
            <person name="Lee S.F."/>
            <person name="Perry T."/>
            <person name="Stroehlein A.J."/>
            <person name="Ansell B.R."/>
            <person name="Breugelmans B."/>
            <person name="Hofmann A."/>
            <person name="Qu J."/>
            <person name="Dugan S."/>
            <person name="Lee S.L."/>
            <person name="Chao H."/>
            <person name="Dinh H."/>
            <person name="Han Y."/>
            <person name="Doddapaneni H.V."/>
            <person name="Worley K.C."/>
            <person name="Muzny D.M."/>
            <person name="Ioannidis P."/>
            <person name="Waterhouse R.M."/>
            <person name="Zdobnov E.M."/>
            <person name="James P.J."/>
            <person name="Bagnall N.H."/>
            <person name="Kotze A.C."/>
            <person name="Gibbs R.A."/>
            <person name="Richards S."/>
            <person name="Batterham P."/>
            <person name="Gasser R.B."/>
        </authorList>
    </citation>
    <scope>NUCLEOTIDE SEQUENCE [LARGE SCALE GENOMIC DNA]</scope>
    <source>
        <strain evidence="2 3">LS</strain>
        <tissue evidence="2">Full body</tissue>
    </source>
</reference>
<dbReference type="Proteomes" id="UP000037069">
    <property type="component" value="Unassembled WGS sequence"/>
</dbReference>
<sequence length="174" mass="20544">MLEKSIPVEMEDEDDDEEEEDEVEEEELAVRAGPEIATQCEQNFIKTLQKLKKCSQEGGFDIENVFLRKPSSGRLFSYRKSFPKDDCFHIEKVSPKEDCFHIEKFFVFIYKKNVRFKIDTTLLTVQCNPQQQRSTNKFLNKQLYLNLQQKPQQQHFSTINSAIKTALYLLNLFF</sequence>
<dbReference type="AlphaFoldDB" id="A0A0L0C8S3"/>
<gene>
    <name evidence="2" type="ORF">FF38_06413</name>
</gene>